<feature type="compositionally biased region" description="Polar residues" evidence="1">
    <location>
        <begin position="69"/>
        <end position="86"/>
    </location>
</feature>
<gene>
    <name evidence="2" type="ORF">O181_103064</name>
</gene>
<organism evidence="2 3">
    <name type="scientific">Austropuccinia psidii MF-1</name>
    <dbReference type="NCBI Taxonomy" id="1389203"/>
    <lineage>
        <taxon>Eukaryota</taxon>
        <taxon>Fungi</taxon>
        <taxon>Dikarya</taxon>
        <taxon>Basidiomycota</taxon>
        <taxon>Pucciniomycotina</taxon>
        <taxon>Pucciniomycetes</taxon>
        <taxon>Pucciniales</taxon>
        <taxon>Sphaerophragmiaceae</taxon>
        <taxon>Austropuccinia</taxon>
    </lineage>
</organism>
<evidence type="ECO:0000313" key="2">
    <source>
        <dbReference type="EMBL" id="MBW0563349.1"/>
    </source>
</evidence>
<reference evidence="2" key="1">
    <citation type="submission" date="2021-03" db="EMBL/GenBank/DDBJ databases">
        <title>Draft genome sequence of rust myrtle Austropuccinia psidii MF-1, a brazilian biotype.</title>
        <authorList>
            <person name="Quecine M.C."/>
            <person name="Pachon D.M.R."/>
            <person name="Bonatelli M.L."/>
            <person name="Correr F.H."/>
            <person name="Franceschini L.M."/>
            <person name="Leite T.F."/>
            <person name="Margarido G.R.A."/>
            <person name="Almeida C.A."/>
            <person name="Ferrarezi J.A."/>
            <person name="Labate C.A."/>
        </authorList>
    </citation>
    <scope>NUCLEOTIDE SEQUENCE</scope>
    <source>
        <strain evidence="2">MF-1</strain>
    </source>
</reference>
<evidence type="ECO:0000256" key="1">
    <source>
        <dbReference type="SAM" id="MobiDB-lite"/>
    </source>
</evidence>
<proteinExistence type="predicted"/>
<evidence type="ECO:0000313" key="3">
    <source>
        <dbReference type="Proteomes" id="UP000765509"/>
    </source>
</evidence>
<sequence>MNFGYHSSAQPFSLASSLGPELNDLLNSQADQIKQLQQCLEARDQEFEILLSKVNGLHVTNQNQLISTAKSKGNKRNQALTPQQIANAIEQHRKNPHYKKLVSAQKKKKNQNSTPKKQHPHQLTVKETPAGFEPTKVRNSSAQIQVFLSR</sequence>
<keyword evidence="3" id="KW-1185">Reference proteome</keyword>
<feature type="region of interest" description="Disordered" evidence="1">
    <location>
        <begin position="69"/>
        <end position="140"/>
    </location>
</feature>
<accession>A0A9Q3JKF1</accession>
<dbReference type="AlphaFoldDB" id="A0A9Q3JKF1"/>
<name>A0A9Q3JKF1_9BASI</name>
<comment type="caution">
    <text evidence="2">The sequence shown here is derived from an EMBL/GenBank/DDBJ whole genome shotgun (WGS) entry which is preliminary data.</text>
</comment>
<dbReference type="EMBL" id="AVOT02074093">
    <property type="protein sequence ID" value="MBW0563349.1"/>
    <property type="molecule type" value="Genomic_DNA"/>
</dbReference>
<dbReference type="Proteomes" id="UP000765509">
    <property type="component" value="Unassembled WGS sequence"/>
</dbReference>
<protein>
    <submittedName>
        <fullName evidence="2">Uncharacterized protein</fullName>
    </submittedName>
</protein>
<feature type="compositionally biased region" description="Basic residues" evidence="1">
    <location>
        <begin position="94"/>
        <end position="120"/>
    </location>
</feature>